<dbReference type="Proteomes" id="UP000198607">
    <property type="component" value="Unassembled WGS sequence"/>
</dbReference>
<name>A0A1G8IJR6_9RHOO</name>
<keyword evidence="1" id="KW-0812">Transmembrane</keyword>
<dbReference type="EMBL" id="FNCY01000014">
    <property type="protein sequence ID" value="SDI19082.1"/>
    <property type="molecule type" value="Genomic_DNA"/>
</dbReference>
<feature type="transmembrane region" description="Helical" evidence="1">
    <location>
        <begin position="12"/>
        <end position="32"/>
    </location>
</feature>
<organism evidence="2 3">
    <name type="scientific">Propionivibrio dicarboxylicus</name>
    <dbReference type="NCBI Taxonomy" id="83767"/>
    <lineage>
        <taxon>Bacteria</taxon>
        <taxon>Pseudomonadati</taxon>
        <taxon>Pseudomonadota</taxon>
        <taxon>Betaproteobacteria</taxon>
        <taxon>Rhodocyclales</taxon>
        <taxon>Rhodocyclaceae</taxon>
        <taxon>Propionivibrio</taxon>
    </lineage>
</organism>
<evidence type="ECO:0000313" key="3">
    <source>
        <dbReference type="Proteomes" id="UP000198607"/>
    </source>
</evidence>
<protein>
    <submittedName>
        <fullName evidence="2">MSHA biogenesis protein MshP</fullName>
    </submittedName>
</protein>
<proteinExistence type="predicted"/>
<gene>
    <name evidence="2" type="ORF">SAMN05660652_03012</name>
</gene>
<keyword evidence="1" id="KW-0472">Membrane</keyword>
<sequence length="158" mass="16699">MSIYRPNSKRGFALPSAIFLLTVLAALGAYIVNVHSSQQQGMLLDVQGERAWQAANAGMEWARYKLAATPASPACPSGTAWGASTTSLGFSGTTTLTGFYATVECRLVEQTNVLGVSTWVFETRVTACSPAAAAEPRCPGAPATFGYVERQLQGLVSF</sequence>
<dbReference type="OrthoDB" id="8536494at2"/>
<evidence type="ECO:0000313" key="2">
    <source>
        <dbReference type="EMBL" id="SDI19082.1"/>
    </source>
</evidence>
<reference evidence="2 3" key="1">
    <citation type="submission" date="2016-10" db="EMBL/GenBank/DDBJ databases">
        <authorList>
            <person name="de Groot N.N."/>
        </authorList>
    </citation>
    <scope>NUCLEOTIDE SEQUENCE [LARGE SCALE GENOMIC DNA]</scope>
    <source>
        <strain evidence="2 3">DSM 5885</strain>
    </source>
</reference>
<keyword evidence="3" id="KW-1185">Reference proteome</keyword>
<evidence type="ECO:0000256" key="1">
    <source>
        <dbReference type="SAM" id="Phobius"/>
    </source>
</evidence>
<accession>A0A1G8IJR6</accession>
<keyword evidence="1" id="KW-1133">Transmembrane helix</keyword>
<dbReference type="RefSeq" id="WP_091938740.1">
    <property type="nucleotide sequence ID" value="NZ_FNCY01000014.1"/>
</dbReference>
<dbReference type="STRING" id="83767.SAMN05660652_03012"/>
<dbReference type="AlphaFoldDB" id="A0A1G8IJR6"/>